<sequence length="178" mass="19952">MATQWANRAKAGLELRLDPCHLPQYVSFDVQDKTIVCSLNERGAALKIENENGTSQLSRLVLAHQFRGVAARAVVTSSGQKAVSLELLHRNHEACIPLLVSRDLDDVLLDWRLWADTYDLPMLLLNDDGSAIPVKDRSPLEHFFGKQSHEHIKKNFSLRCRGCSLGIRLVINNQVMLG</sequence>
<dbReference type="InterPro" id="IPR046083">
    <property type="entry name" value="DUF6101"/>
</dbReference>
<dbReference type="RefSeq" id="WP_075870173.1">
    <property type="nucleotide sequence ID" value="NZ_CALYQA010000001.1"/>
</dbReference>
<dbReference type="EMBL" id="LXYT01000002">
    <property type="protein sequence ID" value="OLY43284.1"/>
    <property type="molecule type" value="Genomic_DNA"/>
</dbReference>
<evidence type="ECO:0000313" key="1">
    <source>
        <dbReference type="EMBL" id="OLY43284.1"/>
    </source>
</evidence>
<organism evidence="1 2">
    <name type="scientific">Bartonella apis</name>
    <dbReference type="NCBI Taxonomy" id="1686310"/>
    <lineage>
        <taxon>Bacteria</taxon>
        <taxon>Pseudomonadati</taxon>
        <taxon>Pseudomonadota</taxon>
        <taxon>Alphaproteobacteria</taxon>
        <taxon>Hyphomicrobiales</taxon>
        <taxon>Bartonellaceae</taxon>
        <taxon>Bartonella</taxon>
    </lineage>
</organism>
<protein>
    <submittedName>
        <fullName evidence="1">Uncharacterized protein</fullName>
    </submittedName>
</protein>
<gene>
    <name evidence="1" type="ORF">PEB0149_007090</name>
</gene>
<dbReference type="OrthoDB" id="8449893at2"/>
<evidence type="ECO:0000313" key="2">
    <source>
        <dbReference type="Proteomes" id="UP000187344"/>
    </source>
</evidence>
<name>A0A1R0F8H7_9HYPH</name>
<accession>A0A1R0F8H7</accession>
<proteinExistence type="predicted"/>
<keyword evidence="2" id="KW-1185">Reference proteome</keyword>
<reference evidence="1 2" key="1">
    <citation type="submission" date="2016-12" db="EMBL/GenBank/DDBJ databases">
        <title>Comparative genomics of Bartonella apis.</title>
        <authorList>
            <person name="Engel P."/>
        </authorList>
    </citation>
    <scope>NUCLEOTIDE SEQUENCE [LARGE SCALE GENOMIC DNA]</scope>
    <source>
        <strain evidence="1 2">PEB0149</strain>
    </source>
</reference>
<dbReference type="Proteomes" id="UP000187344">
    <property type="component" value="Unassembled WGS sequence"/>
</dbReference>
<dbReference type="Pfam" id="PF19596">
    <property type="entry name" value="DUF6101"/>
    <property type="match status" value="1"/>
</dbReference>
<dbReference type="GeneID" id="92991720"/>
<dbReference type="AlphaFoldDB" id="A0A1R0F8H7"/>
<comment type="caution">
    <text evidence="1">The sequence shown here is derived from an EMBL/GenBank/DDBJ whole genome shotgun (WGS) entry which is preliminary data.</text>
</comment>